<dbReference type="Pfam" id="PF01588">
    <property type="entry name" value="tRNA_bind"/>
    <property type="match status" value="1"/>
</dbReference>
<proteinExistence type="predicted"/>
<dbReference type="Gene3D" id="3.30.1940.10">
    <property type="entry name" value="YtpR-like"/>
    <property type="match status" value="1"/>
</dbReference>
<evidence type="ECO:0000313" key="6">
    <source>
        <dbReference type="Proteomes" id="UP000062260"/>
    </source>
</evidence>
<reference evidence="6" key="2">
    <citation type="submission" date="2016-01" db="EMBL/GenBank/DDBJ databases">
        <title>Six Aerococcus type strain genome sequencing and assembly using PacBio and Illumina Hiseq.</title>
        <authorList>
            <person name="Carkaci D."/>
            <person name="Dargis R."/>
            <person name="Nielsen X.C."/>
            <person name="Skovgaard O."/>
            <person name="Fuursted K."/>
            <person name="Christensen J.J."/>
        </authorList>
    </citation>
    <scope>NUCLEOTIDE SEQUENCE [LARGE SCALE GENOMIC DNA]</scope>
    <source>
        <strain evidence="6">CCUG42038B</strain>
    </source>
</reference>
<dbReference type="EMBL" id="CP014163">
    <property type="protein sequence ID" value="AMB99591.1"/>
    <property type="molecule type" value="Genomic_DNA"/>
</dbReference>
<gene>
    <name evidence="5" type="ORF">AWM75_06175</name>
</gene>
<dbReference type="GO" id="GO:0000049">
    <property type="term" value="F:tRNA binding"/>
    <property type="evidence" value="ECO:0007669"/>
    <property type="project" value="UniProtKB-UniRule"/>
</dbReference>
<dbReference type="Proteomes" id="UP000062260">
    <property type="component" value="Chromosome"/>
</dbReference>
<dbReference type="InterPro" id="IPR027855">
    <property type="entry name" value="DUF4479"/>
</dbReference>
<sequence>MERVIMWIAFYNPRGVGDVLMLMCQDVPSQEIAIEEVGDVTHLYHRETRETVGYNIHNVSNLVTIEGQGPVKLTAGQIERINQNLYDKNFATIDYQDEAKIVVGYVDSCQPMENSDHLNITQTRVDDAEEARQIVCGASNVRSGMRVVVALPGAVMPDGSVISPGELRGYASYGMLCSAYELGLDPDRQRPGILEIKDSVPLGTPIDEITPADFA</sequence>
<dbReference type="SUPFAM" id="SSF50249">
    <property type="entry name" value="Nucleic acid-binding proteins"/>
    <property type="match status" value="1"/>
</dbReference>
<organism evidence="5 6">
    <name type="scientific">Aerococcus urinaehominis</name>
    <dbReference type="NCBI Taxonomy" id="128944"/>
    <lineage>
        <taxon>Bacteria</taxon>
        <taxon>Bacillati</taxon>
        <taxon>Bacillota</taxon>
        <taxon>Bacilli</taxon>
        <taxon>Lactobacillales</taxon>
        <taxon>Aerococcaceae</taxon>
        <taxon>Aerococcus</taxon>
    </lineage>
</organism>
<dbReference type="NCBIfam" id="NF045760">
    <property type="entry name" value="YtpR"/>
    <property type="match status" value="1"/>
</dbReference>
<dbReference type="InterPro" id="IPR033714">
    <property type="entry name" value="tRNA_bind_bactPheRS"/>
</dbReference>
<keyword evidence="1 3" id="KW-0820">tRNA-binding</keyword>
<dbReference type="InterPro" id="IPR012340">
    <property type="entry name" value="NA-bd_OB-fold"/>
</dbReference>
<evidence type="ECO:0000256" key="2">
    <source>
        <dbReference type="ARBA" id="ARBA00022884"/>
    </source>
</evidence>
<evidence type="ECO:0000313" key="5">
    <source>
        <dbReference type="EMBL" id="AMB99591.1"/>
    </source>
</evidence>
<protein>
    <submittedName>
        <fullName evidence="5">tRNA-binding protein</fullName>
    </submittedName>
</protein>
<dbReference type="PROSITE" id="PS50886">
    <property type="entry name" value="TRBD"/>
    <property type="match status" value="1"/>
</dbReference>
<accession>A0A109RHB0</accession>
<dbReference type="CDD" id="cd02796">
    <property type="entry name" value="tRNA_bind_bactPheRS"/>
    <property type="match status" value="1"/>
</dbReference>
<dbReference type="STRING" id="128944.AWM75_06175"/>
<dbReference type="Gene3D" id="2.40.50.140">
    <property type="entry name" value="Nucleic acid-binding proteins"/>
    <property type="match status" value="1"/>
</dbReference>
<dbReference type="AlphaFoldDB" id="A0A109RHB0"/>
<dbReference type="KEGG" id="auh:AWM75_06175"/>
<evidence type="ECO:0000259" key="4">
    <source>
        <dbReference type="PROSITE" id="PS50886"/>
    </source>
</evidence>
<name>A0A109RHB0_9LACT</name>
<evidence type="ECO:0000256" key="3">
    <source>
        <dbReference type="PROSITE-ProRule" id="PRU00209"/>
    </source>
</evidence>
<dbReference type="InterPro" id="IPR037154">
    <property type="entry name" value="YtpR-like_sf"/>
</dbReference>
<keyword evidence="6" id="KW-1185">Reference proteome</keyword>
<reference evidence="5 6" key="1">
    <citation type="journal article" date="2016" name="Genome Announc.">
        <title>Complete Genome Sequences of Aerococcus christensenii CCUG 28831T, Aerococcus sanguinicola CCUG 43001T, Aerococcus urinae CCUG 36881T, Aerococcus urinaeequi CCUG 28094T, Aerococcus urinaehominis CCUG 42038 BT, and Aerococcus viridans CCUG 4311T.</title>
        <authorList>
            <person name="Carkaci D."/>
            <person name="Dargis R."/>
            <person name="Nielsen X.C."/>
            <person name="Skovgaard O."/>
            <person name="Fuursted K."/>
            <person name="Christensen J.J."/>
        </authorList>
    </citation>
    <scope>NUCLEOTIDE SEQUENCE [LARGE SCALE GENOMIC DNA]</scope>
    <source>
        <strain evidence="5 6">CCUG42038B</strain>
    </source>
</reference>
<dbReference type="InterPro" id="IPR002547">
    <property type="entry name" value="tRNA-bd_dom"/>
</dbReference>
<dbReference type="Pfam" id="PF14794">
    <property type="entry name" value="DUF4479"/>
    <property type="match status" value="1"/>
</dbReference>
<keyword evidence="2 3" id="KW-0694">RNA-binding</keyword>
<feature type="domain" description="TRNA-binding" evidence="4">
    <location>
        <begin position="95"/>
        <end position="207"/>
    </location>
</feature>
<evidence type="ECO:0000256" key="1">
    <source>
        <dbReference type="ARBA" id="ARBA00022555"/>
    </source>
</evidence>